<keyword evidence="4" id="KW-0808">Transferase</keyword>
<dbReference type="Gene3D" id="3.30.450.20">
    <property type="entry name" value="PAS domain"/>
    <property type="match status" value="1"/>
</dbReference>
<dbReference type="FunFam" id="3.30.565.10:FF:000010">
    <property type="entry name" value="Sensor histidine kinase RcsC"/>
    <property type="match status" value="1"/>
</dbReference>
<evidence type="ECO:0000256" key="3">
    <source>
        <dbReference type="ARBA" id="ARBA00022553"/>
    </source>
</evidence>
<dbReference type="Gene3D" id="3.30.450.40">
    <property type="match status" value="1"/>
</dbReference>
<feature type="modified residue" description="4-aspartylphosphate" evidence="13">
    <location>
        <position position="666"/>
    </location>
</feature>
<evidence type="ECO:0000259" key="15">
    <source>
        <dbReference type="PROSITE" id="PS50110"/>
    </source>
</evidence>
<proteinExistence type="predicted"/>
<name>A0A848G4N9_9RHOO</name>
<dbReference type="Gene3D" id="3.30.565.10">
    <property type="entry name" value="Histidine kinase-like ATPase, C-terminal domain"/>
    <property type="match status" value="1"/>
</dbReference>
<keyword evidence="7" id="KW-0067">ATP-binding</keyword>
<dbReference type="Proteomes" id="UP000580043">
    <property type="component" value="Unassembled WGS sequence"/>
</dbReference>
<dbReference type="PRINTS" id="PR00344">
    <property type="entry name" value="BCTRLSENSOR"/>
</dbReference>
<feature type="domain" description="PAC" evidence="17">
    <location>
        <begin position="278"/>
        <end position="331"/>
    </location>
</feature>
<dbReference type="InterPro" id="IPR001610">
    <property type="entry name" value="PAC"/>
</dbReference>
<dbReference type="InterPro" id="IPR005467">
    <property type="entry name" value="His_kinase_dom"/>
</dbReference>
<dbReference type="InterPro" id="IPR029016">
    <property type="entry name" value="GAF-like_dom_sf"/>
</dbReference>
<comment type="catalytic activity">
    <reaction evidence="1">
        <text>ATP + protein L-histidine = ADP + protein N-phospho-L-histidine.</text>
        <dbReference type="EC" id="2.7.13.3"/>
    </reaction>
</comment>
<dbReference type="PROSITE" id="PS50112">
    <property type="entry name" value="PAS"/>
    <property type="match status" value="1"/>
</dbReference>
<dbReference type="SMART" id="SM00448">
    <property type="entry name" value="REC"/>
    <property type="match status" value="1"/>
</dbReference>
<keyword evidence="3 13" id="KW-0597">Phosphoprotein</keyword>
<dbReference type="CDD" id="cd00130">
    <property type="entry name" value="PAS"/>
    <property type="match status" value="1"/>
</dbReference>
<comment type="function">
    <text evidence="9">Member of the two-component regulatory system BvgS/BvgA. Phosphorylates BvgA via a four-step phosphorelay in response to environmental signals.</text>
</comment>
<dbReference type="InterPro" id="IPR003594">
    <property type="entry name" value="HATPase_dom"/>
</dbReference>
<dbReference type="InterPro" id="IPR036890">
    <property type="entry name" value="HATPase_C_sf"/>
</dbReference>
<dbReference type="Pfam" id="PF00072">
    <property type="entry name" value="Response_reg"/>
    <property type="match status" value="1"/>
</dbReference>
<dbReference type="SUPFAM" id="SSF52172">
    <property type="entry name" value="CheY-like"/>
    <property type="match status" value="1"/>
</dbReference>
<accession>A0A848G4N9</accession>
<protein>
    <recommendedName>
        <fullName evidence="11">Sensory/regulatory protein RpfC</fullName>
        <ecNumber evidence="2">2.7.13.3</ecNumber>
    </recommendedName>
    <alternativeName>
        <fullName evidence="12">Virulence sensor protein BvgS</fullName>
    </alternativeName>
</protein>
<reference evidence="18 19" key="1">
    <citation type="submission" date="2020-04" db="EMBL/GenBank/DDBJ databases">
        <title>Zoogloea sp. G-4-1-14 isolated from soil.</title>
        <authorList>
            <person name="Dahal R.H."/>
        </authorList>
    </citation>
    <scope>NUCLEOTIDE SEQUENCE [LARGE SCALE GENOMIC DNA]</scope>
    <source>
        <strain evidence="18 19">G-4-1-14</strain>
    </source>
</reference>
<evidence type="ECO:0000259" key="17">
    <source>
        <dbReference type="PROSITE" id="PS50113"/>
    </source>
</evidence>
<dbReference type="InterPro" id="IPR003661">
    <property type="entry name" value="HisK_dim/P_dom"/>
</dbReference>
<comment type="caution">
    <text evidence="18">The sequence shown here is derived from an EMBL/GenBank/DDBJ whole genome shotgun (WGS) entry which is preliminary data.</text>
</comment>
<gene>
    <name evidence="18" type="ORF">HHL15_15710</name>
</gene>
<feature type="domain" description="Response regulatory" evidence="15">
    <location>
        <begin position="617"/>
        <end position="733"/>
    </location>
</feature>
<dbReference type="SUPFAM" id="SSF55785">
    <property type="entry name" value="PYP-like sensor domain (PAS domain)"/>
    <property type="match status" value="1"/>
</dbReference>
<evidence type="ECO:0000256" key="5">
    <source>
        <dbReference type="ARBA" id="ARBA00022741"/>
    </source>
</evidence>
<dbReference type="GO" id="GO:0005524">
    <property type="term" value="F:ATP binding"/>
    <property type="evidence" value="ECO:0007669"/>
    <property type="project" value="UniProtKB-KW"/>
</dbReference>
<evidence type="ECO:0000313" key="18">
    <source>
        <dbReference type="EMBL" id="NML27198.1"/>
    </source>
</evidence>
<dbReference type="RefSeq" id="WP_169146736.1">
    <property type="nucleotide sequence ID" value="NZ_JABBGA010000013.1"/>
</dbReference>
<dbReference type="EC" id="2.7.13.3" evidence="2"/>
<sequence>MSQDPPRPAAVPAHYLNKWQEVVDLAARLNDTSATLMSTPASGDCSCLLASGPLAERTPGSSQPFIKGDVFTAGVVASKRALHVPDAQLDPYWKVQAGDAPPIRGYLGLPLLWPDRSLFGVLSLISAAPLSVDEPHQALLAQFRTLIEGDFRVIHLMRALDRHTTRFEQTVLERTEELRHANQSLEHELAERLKAEQQARDSEKSLQDVLTVIQEGVWDWDLPANRVSHNQQWYLTLGYPPDEVPTTYEGFFDFVLPEDRPTVMERVDKIRRGDIRDYFSEHRLVKKTGDVIWVRDRGRIVAWDDTGQPARILGSFADITEGRLAQMQLAGQRDTLEELVVIRTRELESAKEAAEAANLAKSAFLANMSHEIRTPLNAITGMAYLIQRGGLTRQQAEQLGKLQNAGDHLLEIINAILDLSKIEAGKFELEFQPVDIPRILANVGTMVRQRATEKQLALVTEAELLPEGLEGDTTRLQQCLLNYVTNAIKFTERGRVLIRTRLLEETPHDALIHFEVQDTGIGIAPAVLARLFSAFEQADNSTTRQYGGTGLGLAITRKLARLMGGDAGVESTPGAGSTFWFTARLSRGKEGLARQSAGNEDEERLLAELRARHAGKHVLIVEDEATNREIARYFLNDAGLSVDVANDGEEAIEHVRSNNYDLVLMDIQMPRLGGLEATRRIRQLKGPDGPRIIAMTANAFIEDRRRCLEAGMNDFIAKPIDIQQFFTKLLQWLGPAGDAGR</sequence>
<dbReference type="Pfam" id="PF08447">
    <property type="entry name" value="PAS_3"/>
    <property type="match status" value="1"/>
</dbReference>
<dbReference type="PANTHER" id="PTHR45339">
    <property type="entry name" value="HYBRID SIGNAL TRANSDUCTION HISTIDINE KINASE J"/>
    <property type="match status" value="1"/>
</dbReference>
<dbReference type="InterPro" id="IPR000014">
    <property type="entry name" value="PAS"/>
</dbReference>
<evidence type="ECO:0000259" key="14">
    <source>
        <dbReference type="PROSITE" id="PS50109"/>
    </source>
</evidence>
<dbReference type="CDD" id="cd00082">
    <property type="entry name" value="HisKA"/>
    <property type="match status" value="1"/>
</dbReference>
<dbReference type="SUPFAM" id="SSF47384">
    <property type="entry name" value="Homodimeric domain of signal transducing histidine kinase"/>
    <property type="match status" value="1"/>
</dbReference>
<dbReference type="Pfam" id="PF00512">
    <property type="entry name" value="HisKA"/>
    <property type="match status" value="1"/>
</dbReference>
<evidence type="ECO:0000256" key="10">
    <source>
        <dbReference type="ARBA" id="ARBA00064003"/>
    </source>
</evidence>
<keyword evidence="19" id="KW-1185">Reference proteome</keyword>
<keyword evidence="8" id="KW-0902">Two-component regulatory system</keyword>
<dbReference type="InterPro" id="IPR035965">
    <property type="entry name" value="PAS-like_dom_sf"/>
</dbReference>
<dbReference type="PROSITE" id="PS50113">
    <property type="entry name" value="PAC"/>
    <property type="match status" value="1"/>
</dbReference>
<feature type="domain" description="Histidine kinase" evidence="14">
    <location>
        <begin position="367"/>
        <end position="587"/>
    </location>
</feature>
<evidence type="ECO:0000256" key="6">
    <source>
        <dbReference type="ARBA" id="ARBA00022777"/>
    </source>
</evidence>
<dbReference type="CDD" id="cd17546">
    <property type="entry name" value="REC_hyHK_CKI1_RcsC-like"/>
    <property type="match status" value="1"/>
</dbReference>
<evidence type="ECO:0000256" key="4">
    <source>
        <dbReference type="ARBA" id="ARBA00022679"/>
    </source>
</evidence>
<dbReference type="InterPro" id="IPR013655">
    <property type="entry name" value="PAS_fold_3"/>
</dbReference>
<dbReference type="InterPro" id="IPR011006">
    <property type="entry name" value="CheY-like_superfamily"/>
</dbReference>
<evidence type="ECO:0000313" key="19">
    <source>
        <dbReference type="Proteomes" id="UP000580043"/>
    </source>
</evidence>
<dbReference type="EMBL" id="JABBGA010000013">
    <property type="protein sequence ID" value="NML27198.1"/>
    <property type="molecule type" value="Genomic_DNA"/>
</dbReference>
<evidence type="ECO:0000256" key="8">
    <source>
        <dbReference type="ARBA" id="ARBA00023012"/>
    </source>
</evidence>
<dbReference type="GO" id="GO:0000155">
    <property type="term" value="F:phosphorelay sensor kinase activity"/>
    <property type="evidence" value="ECO:0007669"/>
    <property type="project" value="InterPro"/>
</dbReference>
<evidence type="ECO:0000256" key="2">
    <source>
        <dbReference type="ARBA" id="ARBA00012438"/>
    </source>
</evidence>
<dbReference type="FunFam" id="1.10.287.130:FF:000002">
    <property type="entry name" value="Two-component osmosensing histidine kinase"/>
    <property type="match status" value="1"/>
</dbReference>
<dbReference type="SMART" id="SM00388">
    <property type="entry name" value="HisKA"/>
    <property type="match status" value="1"/>
</dbReference>
<dbReference type="CDD" id="cd16922">
    <property type="entry name" value="HATPase_EvgS-ArcB-TorS-like"/>
    <property type="match status" value="1"/>
</dbReference>
<keyword evidence="5" id="KW-0547">Nucleotide-binding</keyword>
<evidence type="ECO:0000259" key="16">
    <source>
        <dbReference type="PROSITE" id="PS50112"/>
    </source>
</evidence>
<evidence type="ECO:0000256" key="1">
    <source>
        <dbReference type="ARBA" id="ARBA00000085"/>
    </source>
</evidence>
<dbReference type="PROSITE" id="PS50109">
    <property type="entry name" value="HIS_KIN"/>
    <property type="match status" value="1"/>
</dbReference>
<evidence type="ECO:0000256" key="9">
    <source>
        <dbReference type="ARBA" id="ARBA00058004"/>
    </source>
</evidence>
<dbReference type="SUPFAM" id="SSF55781">
    <property type="entry name" value="GAF domain-like"/>
    <property type="match status" value="1"/>
</dbReference>
<comment type="subunit">
    <text evidence="10">At low DSF concentrations, interacts with RpfF.</text>
</comment>
<evidence type="ECO:0000256" key="11">
    <source>
        <dbReference type="ARBA" id="ARBA00068150"/>
    </source>
</evidence>
<evidence type="ECO:0000256" key="7">
    <source>
        <dbReference type="ARBA" id="ARBA00022840"/>
    </source>
</evidence>
<keyword evidence="6" id="KW-0418">Kinase</keyword>
<dbReference type="InterPro" id="IPR000700">
    <property type="entry name" value="PAS-assoc_C"/>
</dbReference>
<dbReference type="PANTHER" id="PTHR45339:SF1">
    <property type="entry name" value="HYBRID SIGNAL TRANSDUCTION HISTIDINE KINASE J"/>
    <property type="match status" value="1"/>
</dbReference>
<dbReference type="NCBIfam" id="TIGR00229">
    <property type="entry name" value="sensory_box"/>
    <property type="match status" value="1"/>
</dbReference>
<dbReference type="SMART" id="SM00086">
    <property type="entry name" value="PAC"/>
    <property type="match status" value="1"/>
</dbReference>
<dbReference type="InterPro" id="IPR001789">
    <property type="entry name" value="Sig_transdc_resp-reg_receiver"/>
</dbReference>
<organism evidence="18 19">
    <name type="scientific">Zoogloea dura</name>
    <dbReference type="NCBI Taxonomy" id="2728840"/>
    <lineage>
        <taxon>Bacteria</taxon>
        <taxon>Pseudomonadati</taxon>
        <taxon>Pseudomonadota</taxon>
        <taxon>Betaproteobacteria</taxon>
        <taxon>Rhodocyclales</taxon>
        <taxon>Zoogloeaceae</taxon>
        <taxon>Zoogloea</taxon>
    </lineage>
</organism>
<dbReference type="PROSITE" id="PS50110">
    <property type="entry name" value="RESPONSE_REGULATORY"/>
    <property type="match status" value="1"/>
</dbReference>
<evidence type="ECO:0000256" key="12">
    <source>
        <dbReference type="ARBA" id="ARBA00070152"/>
    </source>
</evidence>
<dbReference type="InterPro" id="IPR004358">
    <property type="entry name" value="Sig_transdc_His_kin-like_C"/>
</dbReference>
<dbReference type="Gene3D" id="1.10.287.130">
    <property type="match status" value="1"/>
</dbReference>
<feature type="domain" description="PAS" evidence="16">
    <location>
        <begin position="202"/>
        <end position="274"/>
    </location>
</feature>
<dbReference type="Gene3D" id="3.40.50.2300">
    <property type="match status" value="1"/>
</dbReference>
<dbReference type="InterPro" id="IPR036097">
    <property type="entry name" value="HisK_dim/P_sf"/>
</dbReference>
<dbReference type="SMART" id="SM00387">
    <property type="entry name" value="HATPase_c"/>
    <property type="match status" value="1"/>
</dbReference>
<dbReference type="SUPFAM" id="SSF55874">
    <property type="entry name" value="ATPase domain of HSP90 chaperone/DNA topoisomerase II/histidine kinase"/>
    <property type="match status" value="1"/>
</dbReference>
<evidence type="ECO:0000256" key="13">
    <source>
        <dbReference type="PROSITE-ProRule" id="PRU00169"/>
    </source>
</evidence>
<dbReference type="AlphaFoldDB" id="A0A848G4N9"/>
<dbReference type="Pfam" id="PF02518">
    <property type="entry name" value="HATPase_c"/>
    <property type="match status" value="1"/>
</dbReference>